<evidence type="ECO:0000256" key="6">
    <source>
        <dbReference type="ARBA" id="ARBA00023211"/>
    </source>
</evidence>
<comment type="caution">
    <text evidence="8">The sequence shown here is derived from an EMBL/GenBank/DDBJ whole genome shotgun (WGS) entry which is preliminary data.</text>
</comment>
<dbReference type="GO" id="GO:0046872">
    <property type="term" value="F:metal ion binding"/>
    <property type="evidence" value="ECO:0007669"/>
    <property type="project" value="UniProtKB-KW"/>
</dbReference>
<reference evidence="8 9" key="1">
    <citation type="submission" date="2020-08" db="EMBL/GenBank/DDBJ databases">
        <title>Sequencing the genomes of 1000 actinobacteria strains.</title>
        <authorList>
            <person name="Klenk H.-P."/>
        </authorList>
    </citation>
    <scope>NUCLEOTIDE SEQUENCE [LARGE SCALE GENOMIC DNA]</scope>
    <source>
        <strain evidence="8 9">DSM 44320</strain>
    </source>
</reference>
<dbReference type="EMBL" id="JACIBV010000002">
    <property type="protein sequence ID" value="MBB3733017.1"/>
    <property type="molecule type" value="Genomic_DNA"/>
</dbReference>
<dbReference type="AlphaFoldDB" id="A0A7W5V9B7"/>
<evidence type="ECO:0000256" key="4">
    <source>
        <dbReference type="ARBA" id="ARBA00022801"/>
    </source>
</evidence>
<organism evidence="8 9">
    <name type="scientific">Nonomuraea dietziae</name>
    <dbReference type="NCBI Taxonomy" id="65515"/>
    <lineage>
        <taxon>Bacteria</taxon>
        <taxon>Bacillati</taxon>
        <taxon>Actinomycetota</taxon>
        <taxon>Actinomycetes</taxon>
        <taxon>Streptosporangiales</taxon>
        <taxon>Streptosporangiaceae</taxon>
        <taxon>Nonomuraea</taxon>
    </lineage>
</organism>
<proteinExistence type="predicted"/>
<dbReference type="GO" id="GO:0010945">
    <property type="term" value="F:coenzyme A diphosphatase activity"/>
    <property type="evidence" value="ECO:0007669"/>
    <property type="project" value="InterPro"/>
</dbReference>
<dbReference type="InterPro" id="IPR015797">
    <property type="entry name" value="NUDIX_hydrolase-like_dom_sf"/>
</dbReference>
<keyword evidence="5" id="KW-0460">Magnesium</keyword>
<evidence type="ECO:0000259" key="7">
    <source>
        <dbReference type="PROSITE" id="PS51462"/>
    </source>
</evidence>
<dbReference type="InterPro" id="IPR000086">
    <property type="entry name" value="NUDIX_hydrolase_dom"/>
</dbReference>
<dbReference type="InterPro" id="IPR045121">
    <property type="entry name" value="CoAse"/>
</dbReference>
<dbReference type="Proteomes" id="UP000579945">
    <property type="component" value="Unassembled WGS sequence"/>
</dbReference>
<feature type="domain" description="Nudix hydrolase" evidence="7">
    <location>
        <begin position="55"/>
        <end position="183"/>
    </location>
</feature>
<evidence type="ECO:0000256" key="5">
    <source>
        <dbReference type="ARBA" id="ARBA00022842"/>
    </source>
</evidence>
<evidence type="ECO:0000313" key="8">
    <source>
        <dbReference type="EMBL" id="MBB3733017.1"/>
    </source>
</evidence>
<keyword evidence="9" id="KW-1185">Reference proteome</keyword>
<gene>
    <name evidence="8" type="ORF">FHR33_008964</name>
</gene>
<keyword evidence="6" id="KW-0464">Manganese</keyword>
<dbReference type="CDD" id="cd03426">
    <property type="entry name" value="NUDIX_CoAse_Nudt7"/>
    <property type="match status" value="1"/>
</dbReference>
<protein>
    <submittedName>
        <fullName evidence="8">8-oxo-dGTP pyrophosphatase MutT (NUDIX family)</fullName>
    </submittedName>
</protein>
<dbReference type="Pfam" id="PF00293">
    <property type="entry name" value="NUDIX"/>
    <property type="match status" value="1"/>
</dbReference>
<evidence type="ECO:0000256" key="3">
    <source>
        <dbReference type="ARBA" id="ARBA00022723"/>
    </source>
</evidence>
<comment type="cofactor">
    <cofactor evidence="2">
        <name>Mg(2+)</name>
        <dbReference type="ChEBI" id="CHEBI:18420"/>
    </cofactor>
</comment>
<dbReference type="PANTHER" id="PTHR12992">
    <property type="entry name" value="NUDIX HYDROLASE"/>
    <property type="match status" value="1"/>
</dbReference>
<dbReference type="GeneID" id="95395002"/>
<keyword evidence="3" id="KW-0479">Metal-binding</keyword>
<keyword evidence="4" id="KW-0378">Hydrolase</keyword>
<evidence type="ECO:0000256" key="1">
    <source>
        <dbReference type="ARBA" id="ARBA00001936"/>
    </source>
</evidence>
<accession>A0A7W5V9B7</accession>
<evidence type="ECO:0000256" key="2">
    <source>
        <dbReference type="ARBA" id="ARBA00001946"/>
    </source>
</evidence>
<dbReference type="RefSeq" id="WP_312896045.1">
    <property type="nucleotide sequence ID" value="NZ_BAAAXX010000043.1"/>
</dbReference>
<dbReference type="InterPro" id="IPR020476">
    <property type="entry name" value="Nudix_hydrolase"/>
</dbReference>
<dbReference type="PANTHER" id="PTHR12992:SF11">
    <property type="entry name" value="MITOCHONDRIAL COENZYME A DIPHOSPHATASE NUDT8"/>
    <property type="match status" value="1"/>
</dbReference>
<dbReference type="PRINTS" id="PR00502">
    <property type="entry name" value="NUDIXFAMILY"/>
</dbReference>
<dbReference type="SUPFAM" id="SSF55811">
    <property type="entry name" value="Nudix"/>
    <property type="match status" value="1"/>
</dbReference>
<sequence>MPPLHTPRPGPALPSPAGGVMGEAGQLLPFDLLKAQVKANLALLRPVSAPVGDGLRRAAVAVCVLRDGERPPYTIVIKRAARGRNAGQWALPGGRLEDGEQATEGALRELAEETAVTGMEVAGVLDDYVTDSGFVITPVVAFGGPADPRPDAREVASVHRVPLDRLLAPGVPRWNQGLLQMPLGPGIVIHAPTGAILWQFAEVALRGRELRVSGVSQPHWTRT</sequence>
<name>A0A7W5V9B7_9ACTN</name>
<evidence type="ECO:0000313" key="9">
    <source>
        <dbReference type="Proteomes" id="UP000579945"/>
    </source>
</evidence>
<dbReference type="PROSITE" id="PS51462">
    <property type="entry name" value="NUDIX"/>
    <property type="match status" value="1"/>
</dbReference>
<comment type="cofactor">
    <cofactor evidence="1">
        <name>Mn(2+)</name>
        <dbReference type="ChEBI" id="CHEBI:29035"/>
    </cofactor>
</comment>
<dbReference type="Gene3D" id="3.90.79.10">
    <property type="entry name" value="Nucleoside Triphosphate Pyrophosphohydrolase"/>
    <property type="match status" value="1"/>
</dbReference>